<dbReference type="Proteomes" id="UP000189701">
    <property type="component" value="Unplaced"/>
</dbReference>
<sequence length="198" mass="21439">MTINGKQGGNSDTTSSPTILVSDEFLEFLQYHKSIKESSSVTAFAGPDKTCLITSSNKWVIDSGATNHMTDNPNIFSSFRSHKAPSSLTVADGTTCSSVGSGTVKPTSSITLSSVLSLPNLAFNLISVSKITRDLNYCVAFFPNHCLFLHLTTKQIIGKGYLCGDLYILDEWEPQSIALVLCLLLKHIVDWGIPLCLC</sequence>
<dbReference type="OrthoDB" id="1305140at2759"/>
<keyword evidence="2" id="KW-1185">Reference proteome</keyword>
<dbReference type="Pfam" id="PF22936">
    <property type="entry name" value="Pol_BBD"/>
    <property type="match status" value="1"/>
</dbReference>
<dbReference type="AlphaFoldDB" id="A0A1U7WI85"/>
<feature type="domain" description="Retrovirus-related Pol polyprotein from transposon TNT 1-94-like beta-barrel" evidence="1">
    <location>
        <begin position="59"/>
        <end position="132"/>
    </location>
</feature>
<evidence type="ECO:0000259" key="1">
    <source>
        <dbReference type="Pfam" id="PF22936"/>
    </source>
</evidence>
<dbReference type="eggNOG" id="KOG0017">
    <property type="taxonomic scope" value="Eukaryota"/>
</dbReference>
<gene>
    <name evidence="3" type="primary">LOC104224418</name>
</gene>
<protein>
    <submittedName>
        <fullName evidence="3">Uncharacterized protein LOC104224418 isoform X1</fullName>
    </submittedName>
</protein>
<dbReference type="RefSeq" id="XP_009774369.1">
    <property type="nucleotide sequence ID" value="XM_009776067.1"/>
</dbReference>
<evidence type="ECO:0000313" key="3">
    <source>
        <dbReference type="RefSeq" id="XP_009774369.1"/>
    </source>
</evidence>
<dbReference type="STRING" id="4096.A0A1U7WI85"/>
<name>A0A1U7WI85_NICSY</name>
<reference evidence="2" key="1">
    <citation type="journal article" date="2013" name="Genome Biol.">
        <title>Reference genomes and transcriptomes of Nicotiana sylvestris and Nicotiana tomentosiformis.</title>
        <authorList>
            <person name="Sierro N."/>
            <person name="Battey J.N."/>
            <person name="Ouadi S."/>
            <person name="Bovet L."/>
            <person name="Goepfert S."/>
            <person name="Bakaher N."/>
            <person name="Peitsch M.C."/>
            <person name="Ivanov N.V."/>
        </authorList>
    </citation>
    <scope>NUCLEOTIDE SEQUENCE [LARGE SCALE GENOMIC DNA]</scope>
</reference>
<dbReference type="InterPro" id="IPR054722">
    <property type="entry name" value="PolX-like_BBD"/>
</dbReference>
<evidence type="ECO:0000313" key="2">
    <source>
        <dbReference type="Proteomes" id="UP000189701"/>
    </source>
</evidence>
<organism evidence="2 3">
    <name type="scientific">Nicotiana sylvestris</name>
    <name type="common">Wood tobacco</name>
    <name type="synonym">South American tobacco</name>
    <dbReference type="NCBI Taxonomy" id="4096"/>
    <lineage>
        <taxon>Eukaryota</taxon>
        <taxon>Viridiplantae</taxon>
        <taxon>Streptophyta</taxon>
        <taxon>Embryophyta</taxon>
        <taxon>Tracheophyta</taxon>
        <taxon>Spermatophyta</taxon>
        <taxon>Magnoliopsida</taxon>
        <taxon>eudicotyledons</taxon>
        <taxon>Gunneridae</taxon>
        <taxon>Pentapetalae</taxon>
        <taxon>asterids</taxon>
        <taxon>lamiids</taxon>
        <taxon>Solanales</taxon>
        <taxon>Solanaceae</taxon>
        <taxon>Nicotianoideae</taxon>
        <taxon>Nicotianeae</taxon>
        <taxon>Nicotiana</taxon>
    </lineage>
</organism>
<reference evidence="3" key="2">
    <citation type="submission" date="2025-08" db="UniProtKB">
        <authorList>
            <consortium name="RefSeq"/>
        </authorList>
    </citation>
    <scope>IDENTIFICATION</scope>
    <source>
        <tissue evidence="3">Leaf</tissue>
    </source>
</reference>
<accession>A0A1U7WI85</accession>
<proteinExistence type="predicted"/>